<feature type="domain" description="RRM" evidence="11">
    <location>
        <begin position="258"/>
        <end position="335"/>
    </location>
</feature>
<feature type="domain" description="RRM" evidence="11">
    <location>
        <begin position="339"/>
        <end position="413"/>
    </location>
</feature>
<dbReference type="CDD" id="cd12310">
    <property type="entry name" value="RRM3_Spen"/>
    <property type="match status" value="1"/>
</dbReference>
<keyword evidence="6" id="KW-0175">Coiled coil</keyword>
<keyword evidence="3" id="KW-0597">Phosphoprotein</keyword>
<feature type="region of interest" description="Disordered" evidence="10">
    <location>
        <begin position="1"/>
        <end position="89"/>
    </location>
</feature>
<dbReference type="InterPro" id="IPR000504">
    <property type="entry name" value="RRM_dom"/>
</dbReference>
<feature type="compositionally biased region" description="Basic and acidic residues" evidence="10">
    <location>
        <begin position="220"/>
        <end position="233"/>
    </location>
</feature>
<evidence type="ECO:0000259" key="12">
    <source>
        <dbReference type="PROSITE" id="PS50917"/>
    </source>
</evidence>
<evidence type="ECO:0000256" key="1">
    <source>
        <dbReference type="ARBA" id="ARBA00004123"/>
    </source>
</evidence>
<dbReference type="PROSITE" id="PS50102">
    <property type="entry name" value="RRM"/>
    <property type="match status" value="2"/>
</dbReference>
<evidence type="ECO:0000313" key="13">
    <source>
        <dbReference type="Proteomes" id="UP000515135"/>
    </source>
</evidence>
<name>A0A6P4XSA2_BRABE</name>
<dbReference type="SUPFAM" id="SSF100939">
    <property type="entry name" value="SPOC domain-like"/>
    <property type="match status" value="1"/>
</dbReference>
<dbReference type="PROSITE" id="PS50917">
    <property type="entry name" value="SPOC"/>
    <property type="match status" value="1"/>
</dbReference>
<evidence type="ECO:0000313" key="14">
    <source>
        <dbReference type="RefSeq" id="XP_019619510.1"/>
    </source>
</evidence>
<sequence length="838" mass="95701">MKRQQDRETPTKSKRSRSSADGRDRSSRDRGSPDQEREGRGNSKVSSRSKDRPSSEERTRDKRSRDDRSYEGEYRRSSPNAGKGDRLPDYRSLCVSNFGSHLSESAIRDGVFHEFKKYGEINVKVGFRGDERVAYVNFRFPQDAKDAKKGKLKLVLFDRSLRVEPVFSPNKYTLHTNKRERRSLTPEFTSPTYPASQRDGRSPVPGRRASTRHGSLTRDLPPRERFDEFDPGPRSRLYANNDRYPYDMLPEDDQRATRTLFVGNLEYNISDTELRRAFEPFGYIEDIDIKRPMRGQGNAYAFVKFTNLDVAHKAKLAMQGQPVGRNPCKIGYGKALPTTCLWVGGLGPWTSLAVLEREFDRFGAIRKIDYVKGDNHAYILYDSLDAAQAAWTEMRGFPLGGPDRRLRVDFADPEGALRYPAFPPDRRPAREELLVEFDHRDLDRRGSRGLTPPPMYANRGNSFDDRARHDARRGGFRQFDGRGDHPRTRDDWQDRNNGGIHRDMRDWEQDRSRADGLDGGRNSGSYGDKRRRSPMDDFDSRNRDQTPERNRKLQQRSRSRSPRSGSAKGSPNNRDRGRYAGYASPDNRRGYSPNRKHSVEDNSPKGARASKRRHSQSSEDRFMDRNDNNDDRDRIDKEHKSHRHGRKLDSAEERAKAAALRKAENLNEVAKHCTSVWHGALVLKNSAFGTKMHTWRGSSIVESLLLDRTAQTPVLKITQRLRLDMPKLEEVTRRIESSGMEGHCLLLALPSSGQFEDPSLPSQQRPLRNLVSYLKQKQAAGVISLPVNGGKDKNNVGVLHAFPPCQFSQGQLRRLAPNLPQHPSPEDHLVVIIVRGCA</sequence>
<feature type="compositionally biased region" description="Basic and acidic residues" evidence="10">
    <location>
        <begin position="1"/>
        <end position="11"/>
    </location>
</feature>
<dbReference type="CDD" id="cd12309">
    <property type="entry name" value="RRM2_Spen"/>
    <property type="match status" value="1"/>
</dbReference>
<dbReference type="InterPro" id="IPR035979">
    <property type="entry name" value="RBD_domain_sf"/>
</dbReference>
<feature type="compositionally biased region" description="Basic and acidic residues" evidence="10">
    <location>
        <begin position="533"/>
        <end position="551"/>
    </location>
</feature>
<organism evidence="13 14">
    <name type="scientific">Branchiostoma belcheri</name>
    <name type="common">Amphioxus</name>
    <dbReference type="NCBI Taxonomy" id="7741"/>
    <lineage>
        <taxon>Eukaryota</taxon>
        <taxon>Metazoa</taxon>
        <taxon>Chordata</taxon>
        <taxon>Cephalochordata</taxon>
        <taxon>Leptocardii</taxon>
        <taxon>Amphioxiformes</taxon>
        <taxon>Branchiostomatidae</taxon>
        <taxon>Branchiostoma</taxon>
    </lineage>
</organism>
<evidence type="ECO:0000256" key="4">
    <source>
        <dbReference type="ARBA" id="ARBA00022884"/>
    </source>
</evidence>
<gene>
    <name evidence="14" type="primary">LOC109466261</name>
</gene>
<feature type="compositionally biased region" description="Low complexity" evidence="10">
    <location>
        <begin position="562"/>
        <end position="571"/>
    </location>
</feature>
<feature type="compositionally biased region" description="Basic and acidic residues" evidence="10">
    <location>
        <begin position="616"/>
        <end position="639"/>
    </location>
</feature>
<dbReference type="AlphaFoldDB" id="A0A6P4XSA2"/>
<keyword evidence="13" id="KW-1185">Reference proteome</keyword>
<dbReference type="SMART" id="SM00360">
    <property type="entry name" value="RRM"/>
    <property type="match status" value="3"/>
</dbReference>
<feature type="compositionally biased region" description="Polar residues" evidence="10">
    <location>
        <begin position="186"/>
        <end position="195"/>
    </location>
</feature>
<evidence type="ECO:0000256" key="8">
    <source>
        <dbReference type="ARBA" id="ARBA00023242"/>
    </source>
</evidence>
<dbReference type="Pfam" id="PF07744">
    <property type="entry name" value="SPOC"/>
    <property type="match status" value="1"/>
</dbReference>
<evidence type="ECO:0000256" key="7">
    <source>
        <dbReference type="ARBA" id="ARBA00023163"/>
    </source>
</evidence>
<feature type="compositionally biased region" description="Basic residues" evidence="10">
    <location>
        <begin position="552"/>
        <end position="561"/>
    </location>
</feature>
<dbReference type="Gene3D" id="2.40.290.10">
    <property type="match status" value="1"/>
</dbReference>
<evidence type="ECO:0000256" key="9">
    <source>
        <dbReference type="PROSITE-ProRule" id="PRU00176"/>
    </source>
</evidence>
<feature type="domain" description="SPOC" evidence="12">
    <location>
        <begin position="666"/>
        <end position="837"/>
    </location>
</feature>
<dbReference type="OrthoDB" id="10050565at2759"/>
<feature type="compositionally biased region" description="Basic and acidic residues" evidence="10">
    <location>
        <begin position="48"/>
        <end position="76"/>
    </location>
</feature>
<evidence type="ECO:0000259" key="11">
    <source>
        <dbReference type="PROSITE" id="PS50102"/>
    </source>
</evidence>
<protein>
    <submittedName>
        <fullName evidence="14">LOW QUALITY PROTEIN: putative RNA-binding protein 15</fullName>
    </submittedName>
</protein>
<comment type="similarity">
    <text evidence="2">Belongs to the RRM Spen family.</text>
</comment>
<dbReference type="InterPro" id="IPR010912">
    <property type="entry name" value="SPOC_met"/>
</dbReference>
<comment type="subcellular location">
    <subcellularLocation>
        <location evidence="1">Nucleus</location>
    </subcellularLocation>
</comment>
<dbReference type="InterPro" id="IPR016194">
    <property type="entry name" value="SPOC-like_C_dom_sf"/>
</dbReference>
<evidence type="ECO:0000256" key="2">
    <source>
        <dbReference type="ARBA" id="ARBA00005387"/>
    </source>
</evidence>
<dbReference type="CDD" id="cd21544">
    <property type="entry name" value="SPOC_RBM15-like"/>
    <property type="match status" value="1"/>
</dbReference>
<dbReference type="CDD" id="cd12308">
    <property type="entry name" value="RRM1_Spen"/>
    <property type="match status" value="1"/>
</dbReference>
<dbReference type="GO" id="GO:0003723">
    <property type="term" value="F:RNA binding"/>
    <property type="evidence" value="ECO:0007669"/>
    <property type="project" value="UniProtKB-UniRule"/>
</dbReference>
<dbReference type="FunFam" id="3.30.70.330:FF:000438">
    <property type="entry name" value="RNA-binding motif protein 15B"/>
    <property type="match status" value="1"/>
</dbReference>
<dbReference type="InterPro" id="IPR012921">
    <property type="entry name" value="SPOC_C"/>
</dbReference>
<feature type="region of interest" description="Disordered" evidence="10">
    <location>
        <begin position="443"/>
        <end position="654"/>
    </location>
</feature>
<accession>A0A6P4XSA2</accession>
<keyword evidence="8" id="KW-0539">Nucleus</keyword>
<keyword evidence="5" id="KW-0805">Transcription regulation</keyword>
<dbReference type="SUPFAM" id="SSF54928">
    <property type="entry name" value="RNA-binding domain, RBD"/>
    <property type="match status" value="2"/>
</dbReference>
<proteinExistence type="inferred from homology"/>
<dbReference type="InterPro" id="IPR012677">
    <property type="entry name" value="Nucleotide-bd_a/b_plait_sf"/>
</dbReference>
<evidence type="ECO:0000256" key="10">
    <source>
        <dbReference type="SAM" id="MobiDB-lite"/>
    </source>
</evidence>
<dbReference type="FunFam" id="3.30.70.330:FF:000112">
    <property type="entry name" value="RNA-binding motif protein 15"/>
    <property type="match status" value="1"/>
</dbReference>
<keyword evidence="4 9" id="KW-0694">RNA-binding</keyword>
<feature type="region of interest" description="Disordered" evidence="10">
    <location>
        <begin position="174"/>
        <end position="234"/>
    </location>
</feature>
<evidence type="ECO:0000256" key="6">
    <source>
        <dbReference type="ARBA" id="ARBA00023054"/>
    </source>
</evidence>
<feature type="compositionally biased region" description="Basic and acidic residues" evidence="10">
    <location>
        <begin position="479"/>
        <end position="518"/>
    </location>
</feature>
<reference evidence="14" key="1">
    <citation type="submission" date="2025-08" db="UniProtKB">
        <authorList>
            <consortium name="RefSeq"/>
        </authorList>
    </citation>
    <scope>IDENTIFICATION</scope>
    <source>
        <tissue evidence="14">Gonad</tissue>
    </source>
</reference>
<evidence type="ECO:0000256" key="5">
    <source>
        <dbReference type="ARBA" id="ARBA00023015"/>
    </source>
</evidence>
<dbReference type="Proteomes" id="UP000515135">
    <property type="component" value="Unplaced"/>
</dbReference>
<evidence type="ECO:0000256" key="3">
    <source>
        <dbReference type="ARBA" id="ARBA00022553"/>
    </source>
</evidence>
<dbReference type="KEGG" id="bbel:109466261"/>
<dbReference type="Pfam" id="PF00076">
    <property type="entry name" value="RRM_1"/>
    <property type="match status" value="2"/>
</dbReference>
<keyword evidence="7" id="KW-0804">Transcription</keyword>
<dbReference type="FunFam" id="2.40.290.10:FF:000002">
    <property type="entry name" value="Spen family transcriptional repressor"/>
    <property type="match status" value="1"/>
</dbReference>
<dbReference type="PANTHER" id="PTHR23189">
    <property type="entry name" value="RNA RECOGNITION MOTIF-CONTAINING"/>
    <property type="match status" value="1"/>
</dbReference>
<dbReference type="RefSeq" id="XP_019619510.1">
    <property type="nucleotide sequence ID" value="XM_019763951.1"/>
</dbReference>
<dbReference type="GO" id="GO:0005634">
    <property type="term" value="C:nucleus"/>
    <property type="evidence" value="ECO:0007669"/>
    <property type="project" value="UniProtKB-SubCell"/>
</dbReference>
<dbReference type="Gene3D" id="3.30.70.330">
    <property type="match status" value="3"/>
</dbReference>
<feature type="compositionally biased region" description="Basic and acidic residues" evidence="10">
    <location>
        <begin position="18"/>
        <end position="41"/>
    </location>
</feature>
<dbReference type="GeneID" id="109466261"/>